<evidence type="ECO:0000256" key="1">
    <source>
        <dbReference type="SAM" id="MobiDB-lite"/>
    </source>
</evidence>
<dbReference type="Proteomes" id="UP000022910">
    <property type="component" value="Unassembled WGS sequence"/>
</dbReference>
<dbReference type="SUPFAM" id="SSF56112">
    <property type="entry name" value="Protein kinase-like (PK-like)"/>
    <property type="match status" value="1"/>
</dbReference>
<accession>A0A015K0Q5</accession>
<feature type="domain" description="Protein kinase" evidence="2">
    <location>
        <begin position="138"/>
        <end position="406"/>
    </location>
</feature>
<comment type="caution">
    <text evidence="3">The sequence shown here is derived from an EMBL/GenBank/DDBJ whole genome shotgun (WGS) entry which is preliminary data.</text>
</comment>
<gene>
    <name evidence="3" type="ORF">RirG_062500</name>
</gene>
<name>A0A015K0Q5_RHIIW</name>
<organism evidence="3 4">
    <name type="scientific">Rhizophagus irregularis (strain DAOM 197198w)</name>
    <name type="common">Glomus intraradices</name>
    <dbReference type="NCBI Taxonomy" id="1432141"/>
    <lineage>
        <taxon>Eukaryota</taxon>
        <taxon>Fungi</taxon>
        <taxon>Fungi incertae sedis</taxon>
        <taxon>Mucoromycota</taxon>
        <taxon>Glomeromycotina</taxon>
        <taxon>Glomeromycetes</taxon>
        <taxon>Glomerales</taxon>
        <taxon>Glomeraceae</taxon>
        <taxon>Rhizophagus</taxon>
    </lineage>
</organism>
<dbReference type="InterPro" id="IPR011009">
    <property type="entry name" value="Kinase-like_dom_sf"/>
</dbReference>
<sequence length="564" mass="65666">MSAIRYESILAAIQKANELTDYYDNYNDLDTQHEFQKQIVLADTSLTENEKTEAIRELNKIYDRNKVLHNEGIKRICENCNQKCLATLYCEYCVRNYLKGNFPNWTSGNDDVDDLIQKYQMESFRPDNIVEWIPYNNLQNFEYLTEGGFSEIYTATWIDGKYEEWDSKEIKLKRFGDIKIILKKLGNVESANRRWFEEAKTHLTISNKWPQFVQCFGLTQDLSNGSFMLVMYKMDTDLRKYLQQTHNQLTWKEKIKIAYGIILALSIIHSENAIHRDLHSGNILNLQLNQKWYISDFGFCGPADKPLNCIFGNLPYIAPEVITGKGYTFASDIYSFAMLMWEISSGQPPFMNYEHDYILAIKIIDGKRPKIVSGTPLRYANLMKKCWDADPVRRPDINTLVGEIFDMYENKLDELPQPKAKDKMKTTIPQPKAKNKMKTTIPQPKAKNKMETISSKSFTSKIYNFENLPEPRNATEKEQIAPFYISRSYDFSSSDNSDNIDDFNNLSNEKNVNTESSEYKVMQDDHKKEIEQQAKKHSLDINDDDEKQDELEISGNVSKKIRTS</sequence>
<dbReference type="EMBL" id="JEMT01014816">
    <property type="protein sequence ID" value="EXX73190.1"/>
    <property type="molecule type" value="Genomic_DNA"/>
</dbReference>
<dbReference type="InterPro" id="IPR051681">
    <property type="entry name" value="Ser/Thr_Kinases-Pseudokinases"/>
</dbReference>
<feature type="region of interest" description="Disordered" evidence="1">
    <location>
        <begin position="500"/>
        <end position="564"/>
    </location>
</feature>
<dbReference type="Pfam" id="PF07714">
    <property type="entry name" value="PK_Tyr_Ser-Thr"/>
    <property type="match status" value="1"/>
</dbReference>
<dbReference type="AlphaFoldDB" id="A0A015K0Q5"/>
<feature type="compositionally biased region" description="Acidic residues" evidence="1">
    <location>
        <begin position="541"/>
        <end position="552"/>
    </location>
</feature>
<evidence type="ECO:0000313" key="4">
    <source>
        <dbReference type="Proteomes" id="UP000022910"/>
    </source>
</evidence>
<evidence type="ECO:0000313" key="3">
    <source>
        <dbReference type="EMBL" id="EXX73190.1"/>
    </source>
</evidence>
<feature type="compositionally biased region" description="Basic and acidic residues" evidence="1">
    <location>
        <begin position="517"/>
        <end position="540"/>
    </location>
</feature>
<proteinExistence type="predicted"/>
<protein>
    <submittedName>
        <fullName evidence="3">Kin2p</fullName>
    </submittedName>
</protein>
<dbReference type="InterPro" id="IPR001245">
    <property type="entry name" value="Ser-Thr/Tyr_kinase_cat_dom"/>
</dbReference>
<reference evidence="3 4" key="1">
    <citation type="submission" date="2014-02" db="EMBL/GenBank/DDBJ databases">
        <title>Single nucleus genome sequencing reveals high similarity among nuclei of an endomycorrhizal fungus.</title>
        <authorList>
            <person name="Lin K."/>
            <person name="Geurts R."/>
            <person name="Zhang Z."/>
            <person name="Limpens E."/>
            <person name="Saunders D.G."/>
            <person name="Mu D."/>
            <person name="Pang E."/>
            <person name="Cao H."/>
            <person name="Cha H."/>
            <person name="Lin T."/>
            <person name="Zhou Q."/>
            <person name="Shang Y."/>
            <person name="Li Y."/>
            <person name="Ivanov S."/>
            <person name="Sharma T."/>
            <person name="Velzen R.V."/>
            <person name="Ruijter N.D."/>
            <person name="Aanen D.K."/>
            <person name="Win J."/>
            <person name="Kamoun S."/>
            <person name="Bisseling T."/>
            <person name="Huang S."/>
        </authorList>
    </citation>
    <scope>NUCLEOTIDE SEQUENCE [LARGE SCALE GENOMIC DNA]</scope>
    <source>
        <strain evidence="4">DAOM197198w</strain>
    </source>
</reference>
<dbReference type="PANTHER" id="PTHR44329">
    <property type="entry name" value="SERINE/THREONINE-PROTEIN KINASE TNNI3K-RELATED"/>
    <property type="match status" value="1"/>
</dbReference>
<dbReference type="GO" id="GO:0005524">
    <property type="term" value="F:ATP binding"/>
    <property type="evidence" value="ECO:0007669"/>
    <property type="project" value="InterPro"/>
</dbReference>
<dbReference type="HOGENOM" id="CLU_000288_7_34_1"/>
<evidence type="ECO:0000259" key="2">
    <source>
        <dbReference type="PROSITE" id="PS50011"/>
    </source>
</evidence>
<dbReference type="Gene3D" id="1.10.510.10">
    <property type="entry name" value="Transferase(Phosphotransferase) domain 1"/>
    <property type="match status" value="1"/>
</dbReference>
<dbReference type="GO" id="GO:0004674">
    <property type="term" value="F:protein serine/threonine kinase activity"/>
    <property type="evidence" value="ECO:0007669"/>
    <property type="project" value="TreeGrafter"/>
</dbReference>
<dbReference type="PROSITE" id="PS50011">
    <property type="entry name" value="PROTEIN_KINASE_DOM"/>
    <property type="match status" value="1"/>
</dbReference>
<dbReference type="InterPro" id="IPR000719">
    <property type="entry name" value="Prot_kinase_dom"/>
</dbReference>
<keyword evidence="4" id="KW-1185">Reference proteome</keyword>